<dbReference type="EMBL" id="CP023691">
    <property type="protein sequence ID" value="QEV50475.1"/>
    <property type="molecule type" value="Genomic_DNA"/>
</dbReference>
<dbReference type="EMBL" id="MIGA01000039">
    <property type="protein sequence ID" value="OSY41646.1"/>
    <property type="molecule type" value="Genomic_DNA"/>
</dbReference>
<accession>A0AAE6TKP8</accession>
<name>A0AAE6TKP8_STRPT</name>
<evidence type="ECO:0000313" key="1">
    <source>
        <dbReference type="EMBL" id="OSY41646.1"/>
    </source>
</evidence>
<organism evidence="2 4">
    <name type="scientific">Streptomyces platensis</name>
    <dbReference type="NCBI Taxonomy" id="58346"/>
    <lineage>
        <taxon>Bacteria</taxon>
        <taxon>Bacillati</taxon>
        <taxon>Actinomycetota</taxon>
        <taxon>Actinomycetes</taxon>
        <taxon>Kitasatosporales</taxon>
        <taxon>Streptomycetaceae</taxon>
        <taxon>Streptomyces</taxon>
    </lineage>
</organism>
<dbReference type="AlphaFoldDB" id="A0AAE6TKP8"/>
<dbReference type="Proteomes" id="UP000325458">
    <property type="component" value="Chromosome"/>
</dbReference>
<protein>
    <submittedName>
        <fullName evidence="2">Uncharacterized protein</fullName>
    </submittedName>
</protein>
<dbReference type="Pfam" id="PF20062">
    <property type="entry name" value="DUF6461"/>
    <property type="match status" value="1"/>
</dbReference>
<evidence type="ECO:0000313" key="3">
    <source>
        <dbReference type="Proteomes" id="UP000194225"/>
    </source>
</evidence>
<reference evidence="1 3" key="1">
    <citation type="submission" date="2016-09" db="EMBL/GenBank/DDBJ databases">
        <title>Streptomyces platensis DSM40041, a candidate organism with high potential of specific P450 cytochromes.</title>
        <authorList>
            <person name="Grumaz C."/>
            <person name="Vainshtein Y."/>
            <person name="Kirstahler P."/>
            <person name="Sohn K."/>
        </authorList>
    </citation>
    <scope>NUCLEOTIDE SEQUENCE [LARGE SCALE GENOMIC DNA]</scope>
    <source>
        <strain evidence="1 3">DSM 40041</strain>
    </source>
</reference>
<dbReference type="InterPro" id="IPR045592">
    <property type="entry name" value="DUF6461"/>
</dbReference>
<dbReference type="RefSeq" id="WP_085926621.1">
    <property type="nucleotide sequence ID" value="NZ_BAABSS010000016.1"/>
</dbReference>
<gene>
    <name evidence="1" type="ORF">BG653_05009</name>
    <name evidence="2" type="ORF">CP981_01200</name>
</gene>
<dbReference type="KEGG" id="spla:CP981_01200"/>
<dbReference type="GeneID" id="90921957"/>
<evidence type="ECO:0000313" key="2">
    <source>
        <dbReference type="EMBL" id="QEV50475.1"/>
    </source>
</evidence>
<reference evidence="2 4" key="2">
    <citation type="submission" date="2017-09" db="EMBL/GenBank/DDBJ databases">
        <authorList>
            <person name="Lee N."/>
            <person name="Cho B.-K."/>
        </authorList>
    </citation>
    <scope>NUCLEOTIDE SEQUENCE [LARGE SCALE GENOMIC DNA]</scope>
    <source>
        <strain evidence="2 4">ATCC 23948</strain>
    </source>
</reference>
<proteinExistence type="predicted"/>
<dbReference type="Proteomes" id="UP000194225">
    <property type="component" value="Unassembled WGS sequence"/>
</dbReference>
<evidence type="ECO:0000313" key="4">
    <source>
        <dbReference type="Proteomes" id="UP000325458"/>
    </source>
</evidence>
<keyword evidence="3" id="KW-1185">Reference proteome</keyword>
<sequence>MTDTTPLCWIGDTYEVHCLVLAQHVTGRELLMRLGGDSADMFIPQDEKEANQFLWAGMEDYWPWGAARVGEAGSWGFSLEPASIWGSNSARLEQASWGTQATCCFTADGTECVEYWRDGVLVTGVDTAAPHEQTRKDGADRTSWWSRWNALAFSAWAAALTAPAWLCSMK</sequence>